<reference evidence="1" key="1">
    <citation type="journal article" date="2004" name="Nature">
        <title>Genome duplication in the teleost fish Tetraodon nigroviridis reveals the early vertebrate proto-karyotype.</title>
        <authorList>
            <person name="Jaillon O."/>
            <person name="Aury J.-M."/>
            <person name="Brunet F."/>
            <person name="Petit J.-L."/>
            <person name="Stange-Thomann N."/>
            <person name="Mauceli E."/>
            <person name="Bouneau L."/>
            <person name="Fischer C."/>
            <person name="Ozouf-Costaz C."/>
            <person name="Bernot A."/>
            <person name="Nicaud S."/>
            <person name="Jaffe D."/>
            <person name="Fisher S."/>
            <person name="Lutfalla G."/>
            <person name="Dossat C."/>
            <person name="Segurens B."/>
            <person name="Dasilva C."/>
            <person name="Salanoubat M."/>
            <person name="Levy M."/>
            <person name="Boudet N."/>
            <person name="Castellano S."/>
            <person name="Anthouard V."/>
            <person name="Jubin C."/>
            <person name="Castelli V."/>
            <person name="Katinka M."/>
            <person name="Vacherie B."/>
            <person name="Biemont C."/>
            <person name="Skalli Z."/>
            <person name="Cattolico L."/>
            <person name="Poulain J."/>
            <person name="De Berardinis V."/>
            <person name="Cruaud C."/>
            <person name="Duprat S."/>
            <person name="Brottier P."/>
            <person name="Coutanceau J.-P."/>
            <person name="Gouzy J."/>
            <person name="Parra G."/>
            <person name="Lardier G."/>
            <person name="Chapple C."/>
            <person name="McKernan K.J."/>
            <person name="McEwan P."/>
            <person name="Bosak S."/>
            <person name="Kellis M."/>
            <person name="Volff J.-N."/>
            <person name="Guigo R."/>
            <person name="Zody M.C."/>
            <person name="Mesirov J."/>
            <person name="Lindblad-Toh K."/>
            <person name="Birren B."/>
            <person name="Nusbaum C."/>
            <person name="Kahn D."/>
            <person name="Robinson-Rechavi M."/>
            <person name="Laudet V."/>
            <person name="Schachter V."/>
            <person name="Quetier F."/>
            <person name="Saurin W."/>
            <person name="Scarpelli C."/>
            <person name="Wincker P."/>
            <person name="Lander E.S."/>
            <person name="Weissenbach J."/>
            <person name="Roest Crollius H."/>
        </authorList>
    </citation>
    <scope>NUCLEOTIDE SEQUENCE [LARGE SCALE GENOMIC DNA]</scope>
</reference>
<sequence>MGLLLPRGLKQGTRGKRRGGLCCLGGRTTGNDRIIRKSI</sequence>
<dbReference type="EMBL" id="CAAE01015003">
    <property type="protein sequence ID" value="CAG09067.1"/>
    <property type="molecule type" value="Genomic_DNA"/>
</dbReference>
<accession>Q4RRB5</accession>
<name>Q4RRB5_TETNG</name>
<organism evidence="1">
    <name type="scientific">Tetraodon nigroviridis</name>
    <name type="common">Spotted green pufferfish</name>
    <name type="synonym">Chelonodon nigroviridis</name>
    <dbReference type="NCBI Taxonomy" id="99883"/>
    <lineage>
        <taxon>Eukaryota</taxon>
        <taxon>Metazoa</taxon>
        <taxon>Chordata</taxon>
        <taxon>Craniata</taxon>
        <taxon>Vertebrata</taxon>
        <taxon>Euteleostomi</taxon>
        <taxon>Actinopterygii</taxon>
        <taxon>Neopterygii</taxon>
        <taxon>Teleostei</taxon>
        <taxon>Neoteleostei</taxon>
        <taxon>Acanthomorphata</taxon>
        <taxon>Eupercaria</taxon>
        <taxon>Tetraodontiformes</taxon>
        <taxon>Tetradontoidea</taxon>
        <taxon>Tetraodontidae</taxon>
        <taxon>Tetraodon</taxon>
    </lineage>
</organism>
<comment type="caution">
    <text evidence="1">The sequence shown here is derived from an EMBL/GenBank/DDBJ whole genome shotgun (WGS) entry which is preliminary data.</text>
</comment>
<dbReference type="AlphaFoldDB" id="Q4RRB5"/>
<reference evidence="1" key="2">
    <citation type="submission" date="2004-02" db="EMBL/GenBank/DDBJ databases">
        <authorList>
            <consortium name="Genoscope"/>
            <consortium name="Whitehead Institute Centre for Genome Research"/>
        </authorList>
    </citation>
    <scope>NUCLEOTIDE SEQUENCE</scope>
</reference>
<gene>
    <name evidence="1" type="ORF">GSTENG00030240001</name>
</gene>
<proteinExistence type="predicted"/>
<protein>
    <submittedName>
        <fullName evidence="1">(spotted green pufferfish) hypothetical protein</fullName>
    </submittedName>
</protein>
<dbReference type="KEGG" id="tng:GSTEN00030240G001"/>
<evidence type="ECO:0000313" key="1">
    <source>
        <dbReference type="EMBL" id="CAG09067.1"/>
    </source>
</evidence>